<keyword evidence="1" id="KW-1133">Transmembrane helix</keyword>
<evidence type="ECO:0000313" key="2">
    <source>
        <dbReference type="EMBL" id="SVE29317.1"/>
    </source>
</evidence>
<name>A0A383CAB5_9ZZZZ</name>
<evidence type="ECO:0000256" key="1">
    <source>
        <dbReference type="SAM" id="Phobius"/>
    </source>
</evidence>
<feature type="non-terminal residue" evidence="2">
    <location>
        <position position="1"/>
    </location>
</feature>
<dbReference type="EMBL" id="UINC01207294">
    <property type="protein sequence ID" value="SVE29317.1"/>
    <property type="molecule type" value="Genomic_DNA"/>
</dbReference>
<proteinExistence type="predicted"/>
<reference evidence="2" key="1">
    <citation type="submission" date="2018-05" db="EMBL/GenBank/DDBJ databases">
        <authorList>
            <person name="Lanie J.A."/>
            <person name="Ng W.-L."/>
            <person name="Kazmierczak K.M."/>
            <person name="Andrzejewski T.M."/>
            <person name="Davidsen T.M."/>
            <person name="Wayne K.J."/>
            <person name="Tettelin H."/>
            <person name="Glass J.I."/>
            <person name="Rusch D."/>
            <person name="Podicherti R."/>
            <person name="Tsui H.-C.T."/>
            <person name="Winkler M.E."/>
        </authorList>
    </citation>
    <scope>NUCLEOTIDE SEQUENCE</scope>
</reference>
<keyword evidence="1" id="KW-0472">Membrane</keyword>
<protein>
    <submittedName>
        <fullName evidence="2">Uncharacterized protein</fullName>
    </submittedName>
</protein>
<feature type="non-terminal residue" evidence="2">
    <location>
        <position position="241"/>
    </location>
</feature>
<keyword evidence="1" id="KW-0812">Transmembrane</keyword>
<sequence>AKWIKIKYLVSQSIYSNNPCWLKLSFLNLNQEFKKTICTKNYDGEILVPMTNNLAMKSLKSIHWRVQIDNLKKPLPLFLNLDLSMSIYGLSIDTIRNNIVKNPIAKVAGEEILPTFLKDFPAKKVAHLDSWWDLGIKTISPNFNLGENLYLPPSPYVWTRNLFLEKITPTTSLNNVTFGGQNPPNLISPTFQKGIWRQLLIVLAAIMILGWALNTSKMKKLSHQFFFIVLTAFRFSKIEKY</sequence>
<dbReference type="AlphaFoldDB" id="A0A383CAB5"/>
<accession>A0A383CAB5</accession>
<gene>
    <name evidence="2" type="ORF">METZ01_LOCUS482171</name>
</gene>
<feature type="transmembrane region" description="Helical" evidence="1">
    <location>
        <begin position="195"/>
        <end position="213"/>
    </location>
</feature>
<organism evidence="2">
    <name type="scientific">marine metagenome</name>
    <dbReference type="NCBI Taxonomy" id="408172"/>
    <lineage>
        <taxon>unclassified sequences</taxon>
        <taxon>metagenomes</taxon>
        <taxon>ecological metagenomes</taxon>
    </lineage>
</organism>